<evidence type="ECO:0008006" key="4">
    <source>
        <dbReference type="Google" id="ProtNLM"/>
    </source>
</evidence>
<keyword evidence="1" id="KW-1133">Transmembrane helix</keyword>
<feature type="transmembrane region" description="Helical" evidence="1">
    <location>
        <begin position="30"/>
        <end position="46"/>
    </location>
</feature>
<protein>
    <recommendedName>
        <fullName evidence="4">FUSC family protein</fullName>
    </recommendedName>
</protein>
<accession>A0A4R7Q184</accession>
<reference evidence="2 3" key="1">
    <citation type="submission" date="2019-03" db="EMBL/GenBank/DDBJ databases">
        <title>Genomic Encyclopedia of Archaeal and Bacterial Type Strains, Phase II (KMG-II): from individual species to whole genera.</title>
        <authorList>
            <person name="Goeker M."/>
        </authorList>
    </citation>
    <scope>NUCLEOTIDE SEQUENCE [LARGE SCALE GENOMIC DNA]</scope>
    <source>
        <strain evidence="2 3">DSM 28135</strain>
    </source>
</reference>
<evidence type="ECO:0000313" key="2">
    <source>
        <dbReference type="EMBL" id="TDU40502.1"/>
    </source>
</evidence>
<sequence>MRRICISISIIVAVVALVLAVTAHFSKAFLPVTIASIFGLIALYMTKKEDLSKKSIYLSFLLTGIALMLSTYKLIFYPDVIEGTKKIDVEETSDISKPPETLEELEADDQYLYRHQ</sequence>
<organism evidence="2 3">
    <name type="scientific">Gelidibacter sediminis</name>
    <dbReference type="NCBI Taxonomy" id="1608710"/>
    <lineage>
        <taxon>Bacteria</taxon>
        <taxon>Pseudomonadati</taxon>
        <taxon>Bacteroidota</taxon>
        <taxon>Flavobacteriia</taxon>
        <taxon>Flavobacteriales</taxon>
        <taxon>Flavobacteriaceae</taxon>
        <taxon>Gelidibacter</taxon>
    </lineage>
</organism>
<dbReference type="AlphaFoldDB" id="A0A4R7Q184"/>
<evidence type="ECO:0000313" key="3">
    <source>
        <dbReference type="Proteomes" id="UP000294689"/>
    </source>
</evidence>
<dbReference type="Proteomes" id="UP000294689">
    <property type="component" value="Unassembled WGS sequence"/>
</dbReference>
<keyword evidence="1" id="KW-0472">Membrane</keyword>
<keyword evidence="3" id="KW-1185">Reference proteome</keyword>
<keyword evidence="1" id="KW-0812">Transmembrane</keyword>
<dbReference type="RefSeq" id="WP_133758511.1">
    <property type="nucleotide sequence ID" value="NZ_SOBW01000008.1"/>
</dbReference>
<evidence type="ECO:0000256" key="1">
    <source>
        <dbReference type="SAM" id="Phobius"/>
    </source>
</evidence>
<dbReference type="EMBL" id="SOBW01000008">
    <property type="protein sequence ID" value="TDU40502.1"/>
    <property type="molecule type" value="Genomic_DNA"/>
</dbReference>
<proteinExistence type="predicted"/>
<comment type="caution">
    <text evidence="2">The sequence shown here is derived from an EMBL/GenBank/DDBJ whole genome shotgun (WGS) entry which is preliminary data.</text>
</comment>
<name>A0A4R7Q184_9FLAO</name>
<gene>
    <name evidence="2" type="ORF">BXY82_2552</name>
</gene>
<feature type="transmembrane region" description="Helical" evidence="1">
    <location>
        <begin position="58"/>
        <end position="77"/>
    </location>
</feature>
<dbReference type="OrthoDB" id="1454744at2"/>